<dbReference type="PROSITE" id="PS51257">
    <property type="entry name" value="PROKAR_LIPOPROTEIN"/>
    <property type="match status" value="1"/>
</dbReference>
<dbReference type="EMBL" id="CACVAS010000147">
    <property type="protein sequence ID" value="CAA6826538.1"/>
    <property type="molecule type" value="Genomic_DNA"/>
</dbReference>
<accession>A0A6S6UED0</accession>
<evidence type="ECO:0000313" key="1">
    <source>
        <dbReference type="EMBL" id="CAA6826538.1"/>
    </source>
</evidence>
<protein>
    <recommendedName>
        <fullName evidence="2">Lipoprotein</fullName>
    </recommendedName>
</protein>
<sequence>MIKWGLILAILVLLTGCASKKEKHLIGSYSEKVSQYKKLQKTESLLLSENNVTKVVMTATYLYENRFKKDDNESNETFIIGFYVNSEEIDNDSESMAEILGTRVWPEPEDNNETNLTIVKNDISDLNTTNDDNTTKSEEQNMTTDFELTLSDKKNGQKAIYIEELDKRDHRLKNLSFVSEWSRFALVKFAHSKKKTFKLKLKSKHYGSGELPFAKAAKFTFIKGAIF</sequence>
<proteinExistence type="predicted"/>
<organism evidence="1">
    <name type="scientific">uncultured Sulfurovum sp</name>
    <dbReference type="NCBI Taxonomy" id="269237"/>
    <lineage>
        <taxon>Bacteria</taxon>
        <taxon>Pseudomonadati</taxon>
        <taxon>Campylobacterota</taxon>
        <taxon>Epsilonproteobacteria</taxon>
        <taxon>Campylobacterales</taxon>
        <taxon>Sulfurovaceae</taxon>
        <taxon>Sulfurovum</taxon>
        <taxon>environmental samples</taxon>
    </lineage>
</organism>
<dbReference type="AlphaFoldDB" id="A0A6S6UED0"/>
<evidence type="ECO:0008006" key="2">
    <source>
        <dbReference type="Google" id="ProtNLM"/>
    </source>
</evidence>
<gene>
    <name evidence="1" type="ORF">HELGO_WM1601</name>
</gene>
<reference evidence="1" key="1">
    <citation type="submission" date="2020-01" db="EMBL/GenBank/DDBJ databases">
        <authorList>
            <person name="Meier V. D."/>
            <person name="Meier V D."/>
        </authorList>
    </citation>
    <scope>NUCLEOTIDE SEQUENCE</scope>
    <source>
        <strain evidence="1">HLG_WM_MAG_01</strain>
    </source>
</reference>
<name>A0A6S6UED0_9BACT</name>